<proteinExistence type="predicted"/>
<organism evidence="1 2">
    <name type="scientific">Dokdonella soli</name>
    <dbReference type="NCBI Taxonomy" id="529810"/>
    <lineage>
        <taxon>Bacteria</taxon>
        <taxon>Pseudomonadati</taxon>
        <taxon>Pseudomonadota</taxon>
        <taxon>Gammaproteobacteria</taxon>
        <taxon>Lysobacterales</taxon>
        <taxon>Rhodanobacteraceae</taxon>
        <taxon>Dokdonella</taxon>
    </lineage>
</organism>
<accession>A0ABP3TPY4</accession>
<protein>
    <submittedName>
        <fullName evidence="1">Uncharacterized protein</fullName>
    </submittedName>
</protein>
<dbReference type="Proteomes" id="UP001501523">
    <property type="component" value="Unassembled WGS sequence"/>
</dbReference>
<name>A0ABP3TPY4_9GAMM</name>
<comment type="caution">
    <text evidence="1">The sequence shown here is derived from an EMBL/GenBank/DDBJ whole genome shotgun (WGS) entry which is preliminary data.</text>
</comment>
<dbReference type="EMBL" id="BAAAEU010000008">
    <property type="protein sequence ID" value="GAA0715211.1"/>
    <property type="molecule type" value="Genomic_DNA"/>
</dbReference>
<keyword evidence="2" id="KW-1185">Reference proteome</keyword>
<evidence type="ECO:0000313" key="2">
    <source>
        <dbReference type="Proteomes" id="UP001501523"/>
    </source>
</evidence>
<reference evidence="2" key="1">
    <citation type="journal article" date="2019" name="Int. J. Syst. Evol. Microbiol.">
        <title>The Global Catalogue of Microorganisms (GCM) 10K type strain sequencing project: providing services to taxonomists for standard genome sequencing and annotation.</title>
        <authorList>
            <consortium name="The Broad Institute Genomics Platform"/>
            <consortium name="The Broad Institute Genome Sequencing Center for Infectious Disease"/>
            <person name="Wu L."/>
            <person name="Ma J."/>
        </authorList>
    </citation>
    <scope>NUCLEOTIDE SEQUENCE [LARGE SCALE GENOMIC DNA]</scope>
    <source>
        <strain evidence="2">JCM 15421</strain>
    </source>
</reference>
<sequence>MTYRDTNCMTGDSAAPAVTQVYYVGDGGPPTWQSSYQWSFITAADAQSANCSIGAGYYGGNTAFDEIYLALPDPIFANGFDS</sequence>
<evidence type="ECO:0000313" key="1">
    <source>
        <dbReference type="EMBL" id="GAA0715211.1"/>
    </source>
</evidence>
<gene>
    <name evidence="1" type="ORF">GCM10009105_20490</name>
</gene>